<evidence type="ECO:0000256" key="1">
    <source>
        <dbReference type="SAM" id="MobiDB-lite"/>
    </source>
</evidence>
<proteinExistence type="predicted"/>
<feature type="chain" id="PRO_5008771762" description="Pentacotripeptide-repeat region of PRORP domain-containing protein" evidence="2">
    <location>
        <begin position="22"/>
        <end position="1103"/>
    </location>
</feature>
<organism evidence="3">
    <name type="scientific">Guillardia theta (strain CCMP2712)</name>
    <name type="common">Cryptophyte</name>
    <dbReference type="NCBI Taxonomy" id="905079"/>
    <lineage>
        <taxon>Eukaryota</taxon>
        <taxon>Cryptophyceae</taxon>
        <taxon>Pyrenomonadales</taxon>
        <taxon>Geminigeraceae</taxon>
        <taxon>Guillardia</taxon>
    </lineage>
</organism>
<evidence type="ECO:0000313" key="4">
    <source>
        <dbReference type="EnsemblProtists" id="EKX51712"/>
    </source>
</evidence>
<evidence type="ECO:0000313" key="3">
    <source>
        <dbReference type="EMBL" id="EKX51712.1"/>
    </source>
</evidence>
<dbReference type="KEGG" id="gtt:GUITHDRAFT_102316"/>
<reference evidence="3 5" key="1">
    <citation type="journal article" date="2012" name="Nature">
        <title>Algal genomes reveal evolutionary mosaicism and the fate of nucleomorphs.</title>
        <authorList>
            <consortium name="DOE Joint Genome Institute"/>
            <person name="Curtis B.A."/>
            <person name="Tanifuji G."/>
            <person name="Burki F."/>
            <person name="Gruber A."/>
            <person name="Irimia M."/>
            <person name="Maruyama S."/>
            <person name="Arias M.C."/>
            <person name="Ball S.G."/>
            <person name="Gile G.H."/>
            <person name="Hirakawa Y."/>
            <person name="Hopkins J.F."/>
            <person name="Kuo A."/>
            <person name="Rensing S.A."/>
            <person name="Schmutz J."/>
            <person name="Symeonidi A."/>
            <person name="Elias M."/>
            <person name="Eveleigh R.J."/>
            <person name="Herman E.K."/>
            <person name="Klute M.J."/>
            <person name="Nakayama T."/>
            <person name="Obornik M."/>
            <person name="Reyes-Prieto A."/>
            <person name="Armbrust E.V."/>
            <person name="Aves S.J."/>
            <person name="Beiko R.G."/>
            <person name="Coutinho P."/>
            <person name="Dacks J.B."/>
            <person name="Durnford D.G."/>
            <person name="Fast N.M."/>
            <person name="Green B.R."/>
            <person name="Grisdale C.J."/>
            <person name="Hempel F."/>
            <person name="Henrissat B."/>
            <person name="Hoppner M.P."/>
            <person name="Ishida K."/>
            <person name="Kim E."/>
            <person name="Koreny L."/>
            <person name="Kroth P.G."/>
            <person name="Liu Y."/>
            <person name="Malik S.B."/>
            <person name="Maier U.G."/>
            <person name="McRose D."/>
            <person name="Mock T."/>
            <person name="Neilson J.A."/>
            <person name="Onodera N.T."/>
            <person name="Poole A.M."/>
            <person name="Pritham E.J."/>
            <person name="Richards T.A."/>
            <person name="Rocap G."/>
            <person name="Roy S.W."/>
            <person name="Sarai C."/>
            <person name="Schaack S."/>
            <person name="Shirato S."/>
            <person name="Slamovits C.H."/>
            <person name="Spencer D.F."/>
            <person name="Suzuki S."/>
            <person name="Worden A.Z."/>
            <person name="Zauner S."/>
            <person name="Barry K."/>
            <person name="Bell C."/>
            <person name="Bharti A.K."/>
            <person name="Crow J.A."/>
            <person name="Grimwood J."/>
            <person name="Kramer R."/>
            <person name="Lindquist E."/>
            <person name="Lucas S."/>
            <person name="Salamov A."/>
            <person name="McFadden G.I."/>
            <person name="Lane C.E."/>
            <person name="Keeling P.J."/>
            <person name="Gray M.W."/>
            <person name="Grigoriev I.V."/>
            <person name="Archibald J.M."/>
        </authorList>
    </citation>
    <scope>NUCLEOTIDE SEQUENCE</scope>
    <source>
        <strain evidence="3 5">CCMP2712</strain>
    </source>
</reference>
<feature type="region of interest" description="Disordered" evidence="1">
    <location>
        <begin position="1069"/>
        <end position="1103"/>
    </location>
</feature>
<feature type="signal peptide" evidence="2">
    <location>
        <begin position="1"/>
        <end position="21"/>
    </location>
</feature>
<dbReference type="HOGENOM" id="CLU_282931_0_0_1"/>
<dbReference type="AlphaFoldDB" id="L1JTF5"/>
<evidence type="ECO:0000313" key="5">
    <source>
        <dbReference type="Proteomes" id="UP000011087"/>
    </source>
</evidence>
<reference evidence="5" key="2">
    <citation type="submission" date="2012-11" db="EMBL/GenBank/DDBJ databases">
        <authorList>
            <person name="Kuo A."/>
            <person name="Curtis B.A."/>
            <person name="Tanifuji G."/>
            <person name="Burki F."/>
            <person name="Gruber A."/>
            <person name="Irimia M."/>
            <person name="Maruyama S."/>
            <person name="Arias M.C."/>
            <person name="Ball S.G."/>
            <person name="Gile G.H."/>
            <person name="Hirakawa Y."/>
            <person name="Hopkins J.F."/>
            <person name="Rensing S.A."/>
            <person name="Schmutz J."/>
            <person name="Symeonidi A."/>
            <person name="Elias M."/>
            <person name="Eveleigh R.J."/>
            <person name="Herman E.K."/>
            <person name="Klute M.J."/>
            <person name="Nakayama T."/>
            <person name="Obornik M."/>
            <person name="Reyes-Prieto A."/>
            <person name="Armbrust E.V."/>
            <person name="Aves S.J."/>
            <person name="Beiko R.G."/>
            <person name="Coutinho P."/>
            <person name="Dacks J.B."/>
            <person name="Durnford D.G."/>
            <person name="Fast N.M."/>
            <person name="Green B.R."/>
            <person name="Grisdale C."/>
            <person name="Hempe F."/>
            <person name="Henrissat B."/>
            <person name="Hoppner M.P."/>
            <person name="Ishida K.-I."/>
            <person name="Kim E."/>
            <person name="Koreny L."/>
            <person name="Kroth P.G."/>
            <person name="Liu Y."/>
            <person name="Malik S.-B."/>
            <person name="Maier U.G."/>
            <person name="McRose D."/>
            <person name="Mock T."/>
            <person name="Neilson J.A."/>
            <person name="Onodera N.T."/>
            <person name="Poole A.M."/>
            <person name="Pritham E.J."/>
            <person name="Richards T.A."/>
            <person name="Rocap G."/>
            <person name="Roy S.W."/>
            <person name="Sarai C."/>
            <person name="Schaack S."/>
            <person name="Shirato S."/>
            <person name="Slamovits C.H."/>
            <person name="Spencer D.F."/>
            <person name="Suzuki S."/>
            <person name="Worden A.Z."/>
            <person name="Zauner S."/>
            <person name="Barry K."/>
            <person name="Bell C."/>
            <person name="Bharti A.K."/>
            <person name="Crow J.A."/>
            <person name="Grimwood J."/>
            <person name="Kramer R."/>
            <person name="Lindquist E."/>
            <person name="Lucas S."/>
            <person name="Salamov A."/>
            <person name="McFadden G.I."/>
            <person name="Lane C.E."/>
            <person name="Keeling P.J."/>
            <person name="Gray M.W."/>
            <person name="Grigoriev I.V."/>
            <person name="Archibald J.M."/>
        </authorList>
    </citation>
    <scope>NUCLEOTIDE SEQUENCE</scope>
    <source>
        <strain evidence="5">CCMP2712</strain>
    </source>
</reference>
<gene>
    <name evidence="3" type="ORF">GUITHDRAFT_102316</name>
</gene>
<dbReference type="EnsemblProtists" id="EKX51712">
    <property type="protein sequence ID" value="EKX51712"/>
    <property type="gene ID" value="GUITHDRAFT_102316"/>
</dbReference>
<keyword evidence="2" id="KW-0732">Signal</keyword>
<accession>L1JTF5</accession>
<sequence>MAGRRELLLVFMFCLWPCASPFLGLYPSAFPGTSFFNVWPIPKGLALRTKQVEAPPLSDALSWLDEDGEHLNDQTADILESFAFGDGHLEEKRSLCAKQLSDLRLNMFYPKIKQGSGQDTWGQLDAFRHILEARLHFLACLGPQVAVRQYAGGHGVKYALFWKVANQTFEKSELEQKYVNVTYLACMPLHQSISEPQWIYRLEKCSGEEWNHAFTKIQGPWNRKPAPDDPIFFCFDHFMDMVSADIRWHWPLVRNNPAVISNIFRGNFAVSRERSSLETELDSLSFDYLLWKVSQDAKKGKADLGDGKEIFQIINDAGLVPSYLSQLLLMDIVVGCARRGEAGPEEIDMALETIESLGIGSDMSMYLPALEALAWAAYHGKANMNDAEVMVLRMMESCFVSERMTELCSLPTLHSCTWSVLVSCSFKNSMDKRQYVGQAAPGLKSSYIQADLNWRDYEFNLIKTLECYNVSNSIIISAARMQLILAASLVGDSSLEEVETRLTEFLEPDVELEHGIGYPMVGAVVALAQQGKATLQDIQKTVAYCEVGGLQLDSLLVALWLNGTLAAYRRNEASIDDIVELFNVIFRQRVSLEQRLFNQVTDALIYGYRNLNLSTSKIELIKSQLLVIGGTFDKSFFDFFFEVALEEHLNRNVTVSCLDAECIVEDMMIAGHEPDTLTLTQLMKIFTVVCSESRGSIEDVARILDKAKASGVHFDSALLIQTMHAVCQCAKHGQISLEQTVSLMLYLSNEEAVTGSAELLGALIEVASAAAPFGLAHMNQLIPFVDRLVQLKGELSKHQKQLLMSILEANAHQGLASLSDADLSMKYIEGGGERPTKEMLSVLLDVVVSGAGRGQAAMKDGEHVIGRMRGCGFEIGERELERLLLIAKFSVQANVGNFSDSCKAAEALQRKIGNLSSKHAVWILESAVWGAFHRRQKNEGSGYAGSWYNETWARVDRFLQSSNISGQHLGSKGVALCARFAYLAESKHLALRAWQFFRSIPPKSRNSLVYREMIGALGAVRNSEAALGLLKVAIKNGIPLTGEMYMTTYEACSYDPAVVQELQDEYRDKVESAKREAPTQQLRTSRHRPEAEDVLLSHNQESK</sequence>
<evidence type="ECO:0008006" key="6">
    <source>
        <dbReference type="Google" id="ProtNLM"/>
    </source>
</evidence>
<keyword evidence="5" id="KW-1185">Reference proteome</keyword>
<dbReference type="EMBL" id="JH992974">
    <property type="protein sequence ID" value="EKX51712.1"/>
    <property type="molecule type" value="Genomic_DNA"/>
</dbReference>
<dbReference type="GeneID" id="17308672"/>
<reference evidence="4" key="3">
    <citation type="submission" date="2016-03" db="UniProtKB">
        <authorList>
            <consortium name="EnsemblProtists"/>
        </authorList>
    </citation>
    <scope>IDENTIFICATION</scope>
</reference>
<dbReference type="RefSeq" id="XP_005838692.1">
    <property type="nucleotide sequence ID" value="XM_005838635.1"/>
</dbReference>
<evidence type="ECO:0000256" key="2">
    <source>
        <dbReference type="SAM" id="SignalP"/>
    </source>
</evidence>
<dbReference type="Proteomes" id="UP000011087">
    <property type="component" value="Unassembled WGS sequence"/>
</dbReference>
<dbReference type="PaxDb" id="55529-EKX51712"/>
<protein>
    <recommendedName>
        <fullName evidence="6">Pentacotripeptide-repeat region of PRORP domain-containing protein</fullName>
    </recommendedName>
</protein>
<name>L1JTF5_GUITC</name>